<feature type="domain" description="Hemerythrin-like" evidence="5">
    <location>
        <begin position="17"/>
        <end position="129"/>
    </location>
</feature>
<comment type="similarity">
    <text evidence="1">Belongs to the hemerythrin family.</text>
</comment>
<dbReference type="PROSITE" id="PS00550">
    <property type="entry name" value="HEMERYTHRINS"/>
    <property type="match status" value="1"/>
</dbReference>
<name>A0ABT7I4F3_9BACT</name>
<dbReference type="CDD" id="cd12107">
    <property type="entry name" value="Hemerythrin"/>
    <property type="match status" value="1"/>
</dbReference>
<reference evidence="6" key="1">
    <citation type="submission" date="2022-08" db="EMBL/GenBank/DDBJ databases">
        <authorList>
            <person name="Wang H."/>
        </authorList>
    </citation>
    <scope>NUCLEOTIDE SEQUENCE</scope>
    <source>
        <strain evidence="6">XJK33-1</strain>
    </source>
</reference>
<dbReference type="InterPro" id="IPR012312">
    <property type="entry name" value="Hemerythrin-like"/>
</dbReference>
<evidence type="ECO:0000256" key="4">
    <source>
        <dbReference type="ARBA" id="ARBA00023004"/>
    </source>
</evidence>
<evidence type="ECO:0000256" key="3">
    <source>
        <dbReference type="ARBA" id="ARBA00022723"/>
    </source>
</evidence>
<keyword evidence="3" id="KW-0479">Metal-binding</keyword>
<dbReference type="NCBIfam" id="TIGR02481">
    <property type="entry name" value="hemeryth_dom"/>
    <property type="match status" value="1"/>
</dbReference>
<keyword evidence="2" id="KW-0561">Oxygen transport</keyword>
<comment type="caution">
    <text evidence="6">The sequence shown here is derived from an EMBL/GenBank/DDBJ whole genome shotgun (WGS) entry which is preliminary data.</text>
</comment>
<dbReference type="InterPro" id="IPR035938">
    <property type="entry name" value="Hemerythrin-like_sf"/>
</dbReference>
<dbReference type="RefSeq" id="WP_270977478.1">
    <property type="nucleotide sequence ID" value="NZ_JANURS010000009.1"/>
</dbReference>
<protein>
    <submittedName>
        <fullName evidence="6">Hemerythrin family protein</fullName>
    </submittedName>
</protein>
<sequence length="231" mass="27809">MNKKIEWTKEFSINNYALDKQHELIFDITNHANELAKEVLERYDDSLQEELKKTIVKLFDYIKIHFKDEESYMKEIDYPLLEEHKEAHRVLVEKTKELLNHSKNPQNFAKELAILTKDWIAKHFCVDDKWIDAYKYRVIHLNEVHFSLKTYKTIKALRNPAIDQEECFKYLCMCEDKIHQVPRSIHEEFLKEESVLKCEVCKQILVLWEEGEIKDLSYLEKEFIKIGKNDV</sequence>
<evidence type="ECO:0000313" key="7">
    <source>
        <dbReference type="Proteomes" id="UP001176223"/>
    </source>
</evidence>
<organism evidence="6 7">
    <name type="scientific">Campylobacter felis</name>
    <dbReference type="NCBI Taxonomy" id="2974565"/>
    <lineage>
        <taxon>Bacteria</taxon>
        <taxon>Pseudomonadati</taxon>
        <taxon>Campylobacterota</taxon>
        <taxon>Epsilonproteobacteria</taxon>
        <taxon>Campylobacterales</taxon>
        <taxon>Campylobacteraceae</taxon>
        <taxon>Campylobacter</taxon>
    </lineage>
</organism>
<dbReference type="EMBL" id="JANURU010000010">
    <property type="protein sequence ID" value="MDL0147182.1"/>
    <property type="molecule type" value="Genomic_DNA"/>
</dbReference>
<evidence type="ECO:0000313" key="6">
    <source>
        <dbReference type="EMBL" id="MDL0147182.1"/>
    </source>
</evidence>
<reference evidence="6" key="2">
    <citation type="journal article" date="2023" name="Microorganisms">
        <title>Isolation and Genomic Characteristics of Cat-Borne Campylobacter felis sp. nov. and Sheep-Borne Campylobacter ovis sp. nov.</title>
        <authorList>
            <person name="Wang H."/>
            <person name="Li Y."/>
            <person name="Gu Y."/>
            <person name="Zhou G."/>
            <person name="Chen X."/>
            <person name="Zhang X."/>
            <person name="Shao Z."/>
            <person name="Zhang J."/>
            <person name="Zhang M."/>
        </authorList>
    </citation>
    <scope>NUCLEOTIDE SEQUENCE</scope>
    <source>
        <strain evidence="6">XJK33-1</strain>
    </source>
</reference>
<accession>A0ABT7I4F3</accession>
<dbReference type="InterPro" id="IPR050669">
    <property type="entry name" value="Hemerythrin"/>
</dbReference>
<evidence type="ECO:0000256" key="2">
    <source>
        <dbReference type="ARBA" id="ARBA00022621"/>
    </source>
</evidence>
<dbReference type="Pfam" id="PF01814">
    <property type="entry name" value="Hemerythrin"/>
    <property type="match status" value="1"/>
</dbReference>
<dbReference type="Gene3D" id="1.20.120.50">
    <property type="entry name" value="Hemerythrin-like"/>
    <property type="match status" value="1"/>
</dbReference>
<dbReference type="PANTHER" id="PTHR37164:SF1">
    <property type="entry name" value="BACTERIOHEMERYTHRIN"/>
    <property type="match status" value="1"/>
</dbReference>
<dbReference type="InterPro" id="IPR016131">
    <property type="entry name" value="Haemerythrin_Fe_BS"/>
</dbReference>
<proteinExistence type="inferred from homology"/>
<dbReference type="SUPFAM" id="SSF47188">
    <property type="entry name" value="Hemerythrin-like"/>
    <property type="match status" value="1"/>
</dbReference>
<dbReference type="Proteomes" id="UP001176223">
    <property type="component" value="Unassembled WGS sequence"/>
</dbReference>
<gene>
    <name evidence="6" type="ORF">NYG95_06110</name>
</gene>
<keyword evidence="4" id="KW-0408">Iron</keyword>
<dbReference type="PANTHER" id="PTHR37164">
    <property type="entry name" value="BACTERIOHEMERYTHRIN"/>
    <property type="match status" value="1"/>
</dbReference>
<keyword evidence="7" id="KW-1185">Reference proteome</keyword>
<evidence type="ECO:0000256" key="1">
    <source>
        <dbReference type="ARBA" id="ARBA00010587"/>
    </source>
</evidence>
<dbReference type="InterPro" id="IPR012827">
    <property type="entry name" value="Hemerythrin_metal-bd"/>
</dbReference>
<evidence type="ECO:0000259" key="5">
    <source>
        <dbReference type="Pfam" id="PF01814"/>
    </source>
</evidence>
<keyword evidence="2" id="KW-0813">Transport</keyword>